<keyword evidence="4" id="KW-1185">Reference proteome</keyword>
<organism evidence="1 3">
    <name type="scientific">Micromonospora noduli</name>
    <dbReference type="NCBI Taxonomy" id="709876"/>
    <lineage>
        <taxon>Bacteria</taxon>
        <taxon>Bacillati</taxon>
        <taxon>Actinomycetota</taxon>
        <taxon>Actinomycetes</taxon>
        <taxon>Micromonosporales</taxon>
        <taxon>Micromonosporaceae</taxon>
        <taxon>Micromonospora</taxon>
    </lineage>
</organism>
<dbReference type="Proteomes" id="UP000249045">
    <property type="component" value="Unassembled WGS sequence"/>
</dbReference>
<evidence type="ECO:0000313" key="1">
    <source>
        <dbReference type="EMBL" id="RAN99618.1"/>
    </source>
</evidence>
<proteinExistence type="predicted"/>
<evidence type="ECO:0000313" key="4">
    <source>
        <dbReference type="Proteomes" id="UP000249045"/>
    </source>
</evidence>
<reference evidence="3 4" key="1">
    <citation type="submission" date="2018-03" db="EMBL/GenBank/DDBJ databases">
        <title>Defining the species Micromonospora saelicesensis and Micromonospora noduli under the framework of genomics.</title>
        <authorList>
            <person name="Riesco R."/>
            <person name="Trujillo M.E."/>
        </authorList>
    </citation>
    <scope>NUCLEOTIDE SEQUENCE [LARGE SCALE GENOMIC DNA]</scope>
    <source>
        <strain evidence="1 3">LAH08</strain>
        <strain evidence="2 4">MED15</strain>
    </source>
</reference>
<sequence>MSGRRLGRLGGSLLLVLAAAAIVAFPAGLFDGSASGAQAIDLIWTVVPENTVFGSGR</sequence>
<evidence type="ECO:0000313" key="2">
    <source>
        <dbReference type="EMBL" id="RAO21532.1"/>
    </source>
</evidence>
<dbReference type="EMBL" id="PYAA01000022">
    <property type="protein sequence ID" value="RAN99618.1"/>
    <property type="molecule type" value="Genomic_DNA"/>
</dbReference>
<dbReference type="RefSeq" id="WP_170158736.1">
    <property type="nucleotide sequence ID" value="NZ_PYAA01000022.1"/>
</dbReference>
<evidence type="ECO:0000313" key="3">
    <source>
        <dbReference type="Proteomes" id="UP000248966"/>
    </source>
</evidence>
<dbReference type="AlphaFoldDB" id="A0A328N111"/>
<name>A0A328N111_9ACTN</name>
<gene>
    <name evidence="1" type="ORF">LAH08_03543</name>
    <name evidence="2" type="ORF">MED15_01980</name>
</gene>
<dbReference type="EMBL" id="PYAC01000007">
    <property type="protein sequence ID" value="RAO21532.1"/>
    <property type="molecule type" value="Genomic_DNA"/>
</dbReference>
<protein>
    <submittedName>
        <fullName evidence="1">Uncharacterized protein</fullName>
    </submittedName>
</protein>
<dbReference type="Proteomes" id="UP000248966">
    <property type="component" value="Unassembled WGS sequence"/>
</dbReference>
<accession>A0A328N111</accession>
<comment type="caution">
    <text evidence="1">The sequence shown here is derived from an EMBL/GenBank/DDBJ whole genome shotgun (WGS) entry which is preliminary data.</text>
</comment>